<keyword evidence="1" id="KW-0812">Transmembrane</keyword>
<dbReference type="RefSeq" id="WP_057828175.1">
    <property type="nucleotide sequence ID" value="NZ_AYZE01000002.1"/>
</dbReference>
<gene>
    <name evidence="2" type="ORF">FC80_GL000423</name>
</gene>
<keyword evidence="1" id="KW-1133">Transmembrane helix</keyword>
<dbReference type="Proteomes" id="UP000051131">
    <property type="component" value="Unassembled WGS sequence"/>
</dbReference>
<name>A0A0R2CMU5_9LACO</name>
<protein>
    <submittedName>
        <fullName evidence="2">Mobb</fullName>
    </submittedName>
</protein>
<organism evidence="2 3">
    <name type="scientific">Liquorilactobacillus cacaonum DSM 21116</name>
    <dbReference type="NCBI Taxonomy" id="1423729"/>
    <lineage>
        <taxon>Bacteria</taxon>
        <taxon>Bacillati</taxon>
        <taxon>Bacillota</taxon>
        <taxon>Bacilli</taxon>
        <taxon>Lactobacillales</taxon>
        <taxon>Lactobacillaceae</taxon>
        <taxon>Liquorilactobacillus</taxon>
    </lineage>
</organism>
<dbReference type="AlphaFoldDB" id="A0A0R2CMU5"/>
<feature type="transmembrane region" description="Helical" evidence="1">
    <location>
        <begin position="182"/>
        <end position="207"/>
    </location>
</feature>
<accession>A0A0R2CMU5</accession>
<dbReference type="PATRIC" id="fig|1423729.3.peg.426"/>
<sequence length="228" mass="26207">MNTSNNIPTNAELTNQLLNAYQNGQIDLANVPALSNLVESLVKERLAMYSDTTAFHQQQQQALAKEKEWYHDQINQMATKKLADLDIDKLRNNTLEDLHHQKFVIKKISSELSEREFQLEKNETRVFWRQLSPVLAGFAVCLLLVAIIFFLLKSLIYDGFWHGWGLNLLYKTTIAIQPAHPYLAVFLGLFGVVILGAAIFFSFWLLVRAVQLIADFKIKKPAFLQKHY</sequence>
<evidence type="ECO:0000256" key="1">
    <source>
        <dbReference type="SAM" id="Phobius"/>
    </source>
</evidence>
<feature type="transmembrane region" description="Helical" evidence="1">
    <location>
        <begin position="131"/>
        <end position="152"/>
    </location>
</feature>
<dbReference type="OrthoDB" id="2241877at2"/>
<proteinExistence type="predicted"/>
<keyword evidence="3" id="KW-1185">Reference proteome</keyword>
<dbReference type="EMBL" id="AYZE01000002">
    <property type="protein sequence ID" value="KRM92909.1"/>
    <property type="molecule type" value="Genomic_DNA"/>
</dbReference>
<evidence type="ECO:0000313" key="2">
    <source>
        <dbReference type="EMBL" id="KRM92909.1"/>
    </source>
</evidence>
<comment type="caution">
    <text evidence="2">The sequence shown here is derived from an EMBL/GenBank/DDBJ whole genome shotgun (WGS) entry which is preliminary data.</text>
</comment>
<evidence type="ECO:0000313" key="3">
    <source>
        <dbReference type="Proteomes" id="UP000051131"/>
    </source>
</evidence>
<reference evidence="2 3" key="1">
    <citation type="journal article" date="2015" name="Genome Announc.">
        <title>Expanding the biotechnology potential of lactobacilli through comparative genomics of 213 strains and associated genera.</title>
        <authorList>
            <person name="Sun Z."/>
            <person name="Harris H.M."/>
            <person name="McCann A."/>
            <person name="Guo C."/>
            <person name="Argimon S."/>
            <person name="Zhang W."/>
            <person name="Yang X."/>
            <person name="Jeffery I.B."/>
            <person name="Cooney J.C."/>
            <person name="Kagawa T.F."/>
            <person name="Liu W."/>
            <person name="Song Y."/>
            <person name="Salvetti E."/>
            <person name="Wrobel A."/>
            <person name="Rasinkangas P."/>
            <person name="Parkhill J."/>
            <person name="Rea M.C."/>
            <person name="O'Sullivan O."/>
            <person name="Ritari J."/>
            <person name="Douillard F.P."/>
            <person name="Paul Ross R."/>
            <person name="Yang R."/>
            <person name="Briner A.E."/>
            <person name="Felis G.E."/>
            <person name="de Vos W.M."/>
            <person name="Barrangou R."/>
            <person name="Klaenhammer T.R."/>
            <person name="Caufield P.W."/>
            <person name="Cui Y."/>
            <person name="Zhang H."/>
            <person name="O'Toole P.W."/>
        </authorList>
    </citation>
    <scope>NUCLEOTIDE SEQUENCE [LARGE SCALE GENOMIC DNA]</scope>
    <source>
        <strain evidence="2 3">DSM 21116</strain>
    </source>
</reference>
<keyword evidence="1" id="KW-0472">Membrane</keyword>
<dbReference type="STRING" id="1423729.FC80_GL000423"/>